<dbReference type="SMART" id="SM00421">
    <property type="entry name" value="HTH_LUXR"/>
    <property type="match status" value="1"/>
</dbReference>
<keyword evidence="2" id="KW-0238">DNA-binding</keyword>
<dbReference type="RefSeq" id="WP_380229085.1">
    <property type="nucleotide sequence ID" value="NZ_JBHSOF010000056.1"/>
</dbReference>
<dbReference type="SUPFAM" id="SSF46894">
    <property type="entry name" value="C-terminal effector domain of the bipartite response regulators"/>
    <property type="match status" value="1"/>
</dbReference>
<accession>A0ABW0XC58</accession>
<dbReference type="InterPro" id="IPR051797">
    <property type="entry name" value="TrmB-like"/>
</dbReference>
<dbReference type="PANTHER" id="PTHR34293">
    <property type="entry name" value="HTH-TYPE TRANSCRIPTIONAL REGULATOR TRMBL2"/>
    <property type="match status" value="1"/>
</dbReference>
<keyword evidence="3" id="KW-1185">Reference proteome</keyword>
<dbReference type="InterPro" id="IPR016032">
    <property type="entry name" value="Sig_transdc_resp-reg_C-effctor"/>
</dbReference>
<proteinExistence type="predicted"/>
<feature type="domain" description="HTH luxR-type" evidence="1">
    <location>
        <begin position="155"/>
        <end position="212"/>
    </location>
</feature>
<dbReference type="GO" id="GO:0003677">
    <property type="term" value="F:DNA binding"/>
    <property type="evidence" value="ECO:0007669"/>
    <property type="project" value="UniProtKB-KW"/>
</dbReference>
<evidence type="ECO:0000313" key="3">
    <source>
        <dbReference type="Proteomes" id="UP001595975"/>
    </source>
</evidence>
<dbReference type="Gene3D" id="1.10.10.10">
    <property type="entry name" value="Winged helix-like DNA-binding domain superfamily/Winged helix DNA-binding domain"/>
    <property type="match status" value="1"/>
</dbReference>
<dbReference type="EMBL" id="JBHSOF010000056">
    <property type="protein sequence ID" value="MFC5667415.1"/>
    <property type="molecule type" value="Genomic_DNA"/>
</dbReference>
<gene>
    <name evidence="2" type="ORF">ACFP3U_31160</name>
</gene>
<dbReference type="PANTHER" id="PTHR34293:SF1">
    <property type="entry name" value="HTH-TYPE TRANSCRIPTIONAL REGULATOR TRMBL2"/>
    <property type="match status" value="1"/>
</dbReference>
<name>A0ABW0XC58_9ACTN</name>
<protein>
    <submittedName>
        <fullName evidence="2">DNA-binding response regulator</fullName>
    </submittedName>
</protein>
<dbReference type="InterPro" id="IPR000792">
    <property type="entry name" value="Tscrpt_reg_LuxR_C"/>
</dbReference>
<evidence type="ECO:0000259" key="1">
    <source>
        <dbReference type="SMART" id="SM00421"/>
    </source>
</evidence>
<comment type="caution">
    <text evidence="2">The sequence shown here is derived from an EMBL/GenBank/DDBJ whole genome shotgun (WGS) entry which is preliminary data.</text>
</comment>
<evidence type="ECO:0000313" key="2">
    <source>
        <dbReference type="EMBL" id="MFC5667415.1"/>
    </source>
</evidence>
<sequence>MSTDRIITLHGERELVQRAGHLFVASHEEFLVAATDLMTWSAGVNAAFSEGKRPHLVPGLTMRKLYTRRALADPESHRRLRRIAASGIEVRISDGPITREAIIIDRQTAILAGAPVRGVRTYTVVRTPEVVDGVRSLFRATWETATDLADCTAPPPPLSDQARDTLRALAAGHTDETGARLLGVSLRTYRRRVADLMTTLGAGSRFQAGLLAQRLLAEEEVTPAAPR</sequence>
<reference evidence="3" key="1">
    <citation type="journal article" date="2019" name="Int. J. Syst. Evol. Microbiol.">
        <title>The Global Catalogue of Microorganisms (GCM) 10K type strain sequencing project: providing services to taxonomists for standard genome sequencing and annotation.</title>
        <authorList>
            <consortium name="The Broad Institute Genomics Platform"/>
            <consortium name="The Broad Institute Genome Sequencing Center for Infectious Disease"/>
            <person name="Wu L."/>
            <person name="Ma J."/>
        </authorList>
    </citation>
    <scope>NUCLEOTIDE SEQUENCE [LARGE SCALE GENOMIC DNA]</scope>
    <source>
        <strain evidence="3">CGMCC 4.1437</strain>
    </source>
</reference>
<dbReference type="InterPro" id="IPR036388">
    <property type="entry name" value="WH-like_DNA-bd_sf"/>
</dbReference>
<organism evidence="2 3">
    <name type="scientific">Kitasatospora misakiensis</name>
    <dbReference type="NCBI Taxonomy" id="67330"/>
    <lineage>
        <taxon>Bacteria</taxon>
        <taxon>Bacillati</taxon>
        <taxon>Actinomycetota</taxon>
        <taxon>Actinomycetes</taxon>
        <taxon>Kitasatosporales</taxon>
        <taxon>Streptomycetaceae</taxon>
        <taxon>Kitasatospora</taxon>
    </lineage>
</organism>
<dbReference type="Proteomes" id="UP001595975">
    <property type="component" value="Unassembled WGS sequence"/>
</dbReference>